<reference evidence="1 2" key="1">
    <citation type="journal article" date="2018" name="New Phytol.">
        <title>Phylogenomics of Endogonaceae and evolution of mycorrhizas within Mucoromycota.</title>
        <authorList>
            <person name="Chang Y."/>
            <person name="Desiro A."/>
            <person name="Na H."/>
            <person name="Sandor L."/>
            <person name="Lipzen A."/>
            <person name="Clum A."/>
            <person name="Barry K."/>
            <person name="Grigoriev I.V."/>
            <person name="Martin F.M."/>
            <person name="Stajich J.E."/>
            <person name="Smith M.E."/>
            <person name="Bonito G."/>
            <person name="Spatafora J.W."/>
        </authorList>
    </citation>
    <scope>NUCLEOTIDE SEQUENCE [LARGE SCALE GENOMIC DNA]</scope>
    <source>
        <strain evidence="1 2">AD002</strain>
    </source>
</reference>
<gene>
    <name evidence="1" type="ORF">BC938DRAFT_477376</name>
</gene>
<evidence type="ECO:0000313" key="1">
    <source>
        <dbReference type="EMBL" id="RUS31642.1"/>
    </source>
</evidence>
<protein>
    <submittedName>
        <fullName evidence="1">Uncharacterized protein</fullName>
    </submittedName>
</protein>
<dbReference type="Pfam" id="PF08011">
    <property type="entry name" value="PDDEXK_9"/>
    <property type="match status" value="1"/>
</dbReference>
<name>A0A433QPC9_9FUNG</name>
<keyword evidence="2" id="KW-1185">Reference proteome</keyword>
<accession>A0A433QPC9</accession>
<evidence type="ECO:0000313" key="2">
    <source>
        <dbReference type="Proteomes" id="UP000274822"/>
    </source>
</evidence>
<dbReference type="EMBL" id="RBNJ01002739">
    <property type="protein sequence ID" value="RUS31642.1"/>
    <property type="molecule type" value="Genomic_DNA"/>
</dbReference>
<dbReference type="AlphaFoldDB" id="A0A433QPC9"/>
<sequence length="96" mass="10871">MDQFKTEFEKVTVDCLSFHNVGGSRSGKRAEFYYHTFCLEFMLGLCRRGYHITSNQEAGFGRFDISAAPPSSDTLPAIIMEFKVVHTNTLKIEDLA</sequence>
<comment type="caution">
    <text evidence="1">The sequence shown here is derived from an EMBL/GenBank/DDBJ whole genome shotgun (WGS) entry which is preliminary data.</text>
</comment>
<dbReference type="Proteomes" id="UP000274822">
    <property type="component" value="Unassembled WGS sequence"/>
</dbReference>
<proteinExistence type="predicted"/>
<organism evidence="1 2">
    <name type="scientific">Jimgerdemannia flammicorona</name>
    <dbReference type="NCBI Taxonomy" id="994334"/>
    <lineage>
        <taxon>Eukaryota</taxon>
        <taxon>Fungi</taxon>
        <taxon>Fungi incertae sedis</taxon>
        <taxon>Mucoromycota</taxon>
        <taxon>Mucoromycotina</taxon>
        <taxon>Endogonomycetes</taxon>
        <taxon>Endogonales</taxon>
        <taxon>Endogonaceae</taxon>
        <taxon>Jimgerdemannia</taxon>
    </lineage>
</organism>
<dbReference type="InterPro" id="IPR012547">
    <property type="entry name" value="PDDEXK_9"/>
</dbReference>